<proteinExistence type="inferred from homology"/>
<dbReference type="RefSeq" id="WP_197348555.1">
    <property type="nucleotide sequence ID" value="NZ_CP048882.1"/>
</dbReference>
<reference evidence="10" key="1">
    <citation type="submission" date="2020-02" db="EMBL/GenBank/DDBJ databases">
        <title>Streptomyces sp. ASO4wet.</title>
        <authorList>
            <person name="Risdian C."/>
            <person name="Landwehr W."/>
            <person name="Schupp P."/>
            <person name="Wink J."/>
        </authorList>
    </citation>
    <scope>NUCLEOTIDE SEQUENCE [LARGE SCALE GENOMIC DNA]</scope>
    <source>
        <strain evidence="10">ASO4wet</strain>
    </source>
</reference>
<dbReference type="GO" id="GO:0005886">
    <property type="term" value="C:plasma membrane"/>
    <property type="evidence" value="ECO:0007669"/>
    <property type="project" value="UniProtKB-SubCell"/>
</dbReference>
<evidence type="ECO:0000313" key="10">
    <source>
        <dbReference type="Proteomes" id="UP000595046"/>
    </source>
</evidence>
<organism evidence="9 10">
    <name type="scientific">Streptomyces bathyalis</name>
    <dbReference type="NCBI Taxonomy" id="2710756"/>
    <lineage>
        <taxon>Bacteria</taxon>
        <taxon>Bacillati</taxon>
        <taxon>Actinomycetota</taxon>
        <taxon>Actinomycetes</taxon>
        <taxon>Kitasatosporales</taxon>
        <taxon>Streptomycetaceae</taxon>
        <taxon>Streptomyces</taxon>
    </lineage>
</organism>
<feature type="compositionally biased region" description="Gly residues" evidence="7">
    <location>
        <begin position="218"/>
        <end position="239"/>
    </location>
</feature>
<evidence type="ECO:0000256" key="5">
    <source>
        <dbReference type="ARBA" id="ARBA00022989"/>
    </source>
</evidence>
<evidence type="ECO:0000256" key="6">
    <source>
        <dbReference type="ARBA" id="ARBA00023136"/>
    </source>
</evidence>
<dbReference type="Proteomes" id="UP000595046">
    <property type="component" value="Chromosome"/>
</dbReference>
<keyword evidence="4 8" id="KW-0812">Transmembrane</keyword>
<feature type="compositionally biased region" description="Low complexity" evidence="7">
    <location>
        <begin position="14"/>
        <end position="23"/>
    </location>
</feature>
<dbReference type="PANTHER" id="PTHR34584">
    <property type="entry name" value="NA(+)/H(+) ANTIPORTER SUBUNIT E1"/>
    <property type="match status" value="1"/>
</dbReference>
<dbReference type="Pfam" id="PF01899">
    <property type="entry name" value="MNHE"/>
    <property type="match status" value="1"/>
</dbReference>
<evidence type="ECO:0000256" key="7">
    <source>
        <dbReference type="SAM" id="MobiDB-lite"/>
    </source>
</evidence>
<feature type="transmembrane region" description="Helical" evidence="8">
    <location>
        <begin position="63"/>
        <end position="82"/>
    </location>
</feature>
<evidence type="ECO:0000256" key="4">
    <source>
        <dbReference type="ARBA" id="ARBA00022692"/>
    </source>
</evidence>
<dbReference type="NCBIfam" id="NF006521">
    <property type="entry name" value="PRK08965.1-5"/>
    <property type="match status" value="1"/>
</dbReference>
<feature type="region of interest" description="Disordered" evidence="7">
    <location>
        <begin position="208"/>
        <end position="253"/>
    </location>
</feature>
<evidence type="ECO:0000256" key="8">
    <source>
        <dbReference type="SAM" id="Phobius"/>
    </source>
</evidence>
<keyword evidence="10" id="KW-1185">Reference proteome</keyword>
<name>A0A7T1WQL5_9ACTN</name>
<feature type="transmembrane region" description="Helical" evidence="8">
    <location>
        <begin position="39"/>
        <end position="57"/>
    </location>
</feature>
<dbReference type="InterPro" id="IPR002758">
    <property type="entry name" value="Cation_antiport_E"/>
</dbReference>
<sequence length="253" mass="26288">MSEPSETGRGGPRGTPTEGSAGAVPGGRPGGGSLRRRRLPAAQWPTVLGLTVVWVLLWGTASVANVVTGILVGVIVCVVFPLPPIEAQVRLRPVGLLRFTVRFLIDMAVSSWRLNRYILGARRPQCAVLAVRMRTPSDLMLTATSVAVAAVPGSNVLDVHRASGTLFVHVVGAGEEAERERARYEVLRLEDRVVRAFGTRADVAALDAREGRWPADRQGGGNAGGGNAGGGGPGGGTGGDSDTDGGSGPWKRS</sequence>
<dbReference type="AlphaFoldDB" id="A0A7T1WQL5"/>
<dbReference type="EMBL" id="CP048882">
    <property type="protein sequence ID" value="QPP05052.1"/>
    <property type="molecule type" value="Genomic_DNA"/>
</dbReference>
<comment type="subcellular location">
    <subcellularLocation>
        <location evidence="1">Cell membrane</location>
        <topology evidence="1">Multi-pass membrane protein</topology>
    </subcellularLocation>
</comment>
<keyword evidence="3" id="KW-1003">Cell membrane</keyword>
<evidence type="ECO:0000256" key="2">
    <source>
        <dbReference type="ARBA" id="ARBA00006228"/>
    </source>
</evidence>
<dbReference type="GO" id="GO:0008324">
    <property type="term" value="F:monoatomic cation transmembrane transporter activity"/>
    <property type="evidence" value="ECO:0007669"/>
    <property type="project" value="InterPro"/>
</dbReference>
<evidence type="ECO:0000256" key="1">
    <source>
        <dbReference type="ARBA" id="ARBA00004651"/>
    </source>
</evidence>
<evidence type="ECO:0000313" key="9">
    <source>
        <dbReference type="EMBL" id="QPP05052.1"/>
    </source>
</evidence>
<gene>
    <name evidence="9" type="ORF">G4Z16_00105</name>
</gene>
<comment type="similarity">
    <text evidence="2">Belongs to the CPA3 antiporters (TC 2.A.63) subunit E family.</text>
</comment>
<feature type="region of interest" description="Disordered" evidence="7">
    <location>
        <begin position="1"/>
        <end position="35"/>
    </location>
</feature>
<protein>
    <submittedName>
        <fullName evidence="9">Na+/H+ antiporter subunit E</fullName>
    </submittedName>
</protein>
<keyword evidence="6 8" id="KW-0472">Membrane</keyword>
<keyword evidence="5 8" id="KW-1133">Transmembrane helix</keyword>
<feature type="compositionally biased region" description="Gly residues" evidence="7">
    <location>
        <begin position="24"/>
        <end position="33"/>
    </location>
</feature>
<dbReference type="KEGG" id="sbat:G4Z16_00105"/>
<accession>A0A7T1WQL5</accession>
<dbReference type="PANTHER" id="PTHR34584:SF1">
    <property type="entry name" value="NA(+)_H(+) ANTIPORTER SUBUNIT E1"/>
    <property type="match status" value="1"/>
</dbReference>
<evidence type="ECO:0000256" key="3">
    <source>
        <dbReference type="ARBA" id="ARBA00022475"/>
    </source>
</evidence>